<evidence type="ECO:0000259" key="8">
    <source>
        <dbReference type="Pfam" id="PF01431"/>
    </source>
</evidence>
<organism evidence="10 11">
    <name type="scientific">Sphingomonas changbaiensis NBRC 104936</name>
    <dbReference type="NCBI Taxonomy" id="1219043"/>
    <lineage>
        <taxon>Bacteria</taxon>
        <taxon>Pseudomonadati</taxon>
        <taxon>Pseudomonadota</taxon>
        <taxon>Alphaproteobacteria</taxon>
        <taxon>Sphingomonadales</taxon>
        <taxon>Sphingomonadaceae</taxon>
        <taxon>Sphingomonas</taxon>
    </lineage>
</organism>
<dbReference type="Pfam" id="PF01431">
    <property type="entry name" value="Peptidase_M13"/>
    <property type="match status" value="1"/>
</dbReference>
<reference evidence="10 11" key="1">
    <citation type="submission" date="2015-04" db="EMBL/GenBank/DDBJ databases">
        <title>Whole genome shotgun sequence of Sphingomonas changbaiensis NBRC 104936.</title>
        <authorList>
            <person name="Katano-Makiyama Y."/>
            <person name="Hosoyama A."/>
            <person name="Hashimoto M."/>
            <person name="Noguchi M."/>
            <person name="Tsuchikane K."/>
            <person name="Ohji S."/>
            <person name="Yamazoe A."/>
            <person name="Ichikawa N."/>
            <person name="Kimura A."/>
            <person name="Fujita N."/>
        </authorList>
    </citation>
    <scope>NUCLEOTIDE SEQUENCE [LARGE SCALE GENOMIC DNA]</scope>
    <source>
        <strain evidence="10 11">NBRC 104936</strain>
    </source>
</reference>
<dbReference type="PANTHER" id="PTHR11733:SF167">
    <property type="entry name" value="FI17812P1-RELATED"/>
    <property type="match status" value="1"/>
</dbReference>
<evidence type="ECO:0000256" key="3">
    <source>
        <dbReference type="ARBA" id="ARBA00022670"/>
    </source>
</evidence>
<keyword evidence="4" id="KW-0479">Metal-binding</keyword>
<dbReference type="GO" id="GO:0004222">
    <property type="term" value="F:metalloendopeptidase activity"/>
    <property type="evidence" value="ECO:0007669"/>
    <property type="project" value="InterPro"/>
</dbReference>
<gene>
    <name evidence="10" type="ORF">SCH01S_19_00430</name>
</gene>
<proteinExistence type="inferred from homology"/>
<feature type="domain" description="Peptidase M13 N-terminal" evidence="9">
    <location>
        <begin position="57"/>
        <end position="429"/>
    </location>
</feature>
<dbReference type="PROSITE" id="PS51885">
    <property type="entry name" value="NEPRILYSIN"/>
    <property type="match status" value="1"/>
</dbReference>
<evidence type="ECO:0000313" key="10">
    <source>
        <dbReference type="EMBL" id="GAO38739.1"/>
    </source>
</evidence>
<evidence type="ECO:0000256" key="1">
    <source>
        <dbReference type="ARBA" id="ARBA00001947"/>
    </source>
</evidence>
<protein>
    <submittedName>
        <fullName evidence="10">Peptidase M13 family protein</fullName>
    </submittedName>
</protein>
<keyword evidence="6" id="KW-0862">Zinc</keyword>
<dbReference type="PRINTS" id="PR00786">
    <property type="entry name" value="NEPRILYSIN"/>
</dbReference>
<keyword evidence="5" id="KW-0378">Hydrolase</keyword>
<sequence length="689" mass="76902">MSDSAALASLCFMTRTILLATAVFVSFPSLLLAAEPTKPRYGTWGVALADMDRSVKPGDGFFDFAEGTWLRTAQIPADKSGAGYNYQLPDEAEAQVRAIVEEAAAKPADPIAQKVGDFYAAWMDDAGIEARGLTPLKPWLARIDAVHTRQQLVALMMQPGYASPVDVGVGVDQDDPTRYTAVAHQARLGLPVRDYYLDQGEKYVGIRKAYRDYIVRIGTLAGLSDPEGRADRIIALETKLSQDQWTPEQRRDPVATHNPMTRAQLMQLAPEFDWTPTLAGMGLANAERVDVAEKSAVAAAGKRLADVPLSTWKEYLTFRFISDHASYLPKAFDDARFGFYSHTLNDVPEQRARWKRGMAMIDQSLGEAVGRIYVERHWAPETARLADEMMSDIRAAYADKIAHAAWMDEPTRKAALTKLGTFDPRIGHPVKWIDYSNLKVGRTDPLANAVASDAFQWQLDLARFPHPVDRTLWDMTPQTVNAYYDPTMNQITVPAAILQPPFFDAAADPAVNYAETGATTIGHEMGHGFDDEGRQFDEKGRLRDWWSKAAADKYKVKADRLAAQFDSYEPIPGVHIKGRLTLGENLADLGGLETAYAAYRRYVARHGEPPVIDGFTGDQRFFIAYAQAWQGKRREGALRQQLLSNPHSPDQYRVDGIVRNFDPWYAAFNVKPGDKLYLPPDQRVHVWTE</sequence>
<dbReference type="InterPro" id="IPR018497">
    <property type="entry name" value="Peptidase_M13_C"/>
</dbReference>
<comment type="caution">
    <text evidence="10">The sequence shown here is derived from an EMBL/GenBank/DDBJ whole genome shotgun (WGS) entry which is preliminary data.</text>
</comment>
<evidence type="ECO:0000256" key="7">
    <source>
        <dbReference type="ARBA" id="ARBA00023049"/>
    </source>
</evidence>
<feature type="domain" description="Peptidase M13 C-terminal" evidence="8">
    <location>
        <begin position="481"/>
        <end position="684"/>
    </location>
</feature>
<comment type="similarity">
    <text evidence="2">Belongs to the peptidase M13 family.</text>
</comment>
<comment type="cofactor">
    <cofactor evidence="1">
        <name>Zn(2+)</name>
        <dbReference type="ChEBI" id="CHEBI:29105"/>
    </cofactor>
</comment>
<accession>A0A0E9MMH4</accession>
<dbReference type="InterPro" id="IPR008753">
    <property type="entry name" value="Peptidase_M13_N"/>
</dbReference>
<dbReference type="Proteomes" id="UP000033202">
    <property type="component" value="Unassembled WGS sequence"/>
</dbReference>
<dbReference type="GO" id="GO:0005886">
    <property type="term" value="C:plasma membrane"/>
    <property type="evidence" value="ECO:0007669"/>
    <property type="project" value="TreeGrafter"/>
</dbReference>
<evidence type="ECO:0000256" key="4">
    <source>
        <dbReference type="ARBA" id="ARBA00022723"/>
    </source>
</evidence>
<evidence type="ECO:0000256" key="5">
    <source>
        <dbReference type="ARBA" id="ARBA00022801"/>
    </source>
</evidence>
<dbReference type="CDD" id="cd08662">
    <property type="entry name" value="M13"/>
    <property type="match status" value="1"/>
</dbReference>
<dbReference type="InterPro" id="IPR042089">
    <property type="entry name" value="Peptidase_M13_dom_2"/>
</dbReference>
<dbReference type="InterPro" id="IPR000718">
    <property type="entry name" value="Peptidase_M13"/>
</dbReference>
<dbReference type="InterPro" id="IPR024079">
    <property type="entry name" value="MetalloPept_cat_dom_sf"/>
</dbReference>
<dbReference type="Gene3D" id="3.40.390.10">
    <property type="entry name" value="Collagenase (Catalytic Domain)"/>
    <property type="match status" value="1"/>
</dbReference>
<keyword evidence="7" id="KW-0482">Metalloprotease</keyword>
<dbReference type="Pfam" id="PF05649">
    <property type="entry name" value="Peptidase_M13_N"/>
    <property type="match status" value="1"/>
</dbReference>
<name>A0A0E9MMH4_9SPHN</name>
<dbReference type="SUPFAM" id="SSF55486">
    <property type="entry name" value="Metalloproteases ('zincins'), catalytic domain"/>
    <property type="match status" value="1"/>
</dbReference>
<dbReference type="Gene3D" id="1.10.1380.10">
    <property type="entry name" value="Neutral endopeptidase , domain2"/>
    <property type="match status" value="1"/>
</dbReference>
<dbReference type="GO" id="GO:0016485">
    <property type="term" value="P:protein processing"/>
    <property type="evidence" value="ECO:0007669"/>
    <property type="project" value="TreeGrafter"/>
</dbReference>
<evidence type="ECO:0000259" key="9">
    <source>
        <dbReference type="Pfam" id="PF05649"/>
    </source>
</evidence>
<dbReference type="AlphaFoldDB" id="A0A0E9MMH4"/>
<keyword evidence="11" id="KW-1185">Reference proteome</keyword>
<dbReference type="GO" id="GO:0046872">
    <property type="term" value="F:metal ion binding"/>
    <property type="evidence" value="ECO:0007669"/>
    <property type="project" value="UniProtKB-KW"/>
</dbReference>
<evidence type="ECO:0000256" key="6">
    <source>
        <dbReference type="ARBA" id="ARBA00022833"/>
    </source>
</evidence>
<evidence type="ECO:0000256" key="2">
    <source>
        <dbReference type="ARBA" id="ARBA00007357"/>
    </source>
</evidence>
<dbReference type="STRING" id="1219043.SCH01S_19_00430"/>
<keyword evidence="3" id="KW-0645">Protease</keyword>
<evidence type="ECO:0000313" key="11">
    <source>
        <dbReference type="Proteomes" id="UP000033202"/>
    </source>
</evidence>
<dbReference type="PANTHER" id="PTHR11733">
    <property type="entry name" value="ZINC METALLOPROTEASE FAMILY M13 NEPRILYSIN-RELATED"/>
    <property type="match status" value="1"/>
</dbReference>
<dbReference type="EMBL" id="BBWU01000019">
    <property type="protein sequence ID" value="GAO38739.1"/>
    <property type="molecule type" value="Genomic_DNA"/>
</dbReference>